<keyword evidence="4" id="KW-0472">Membrane</keyword>
<dbReference type="SMART" id="SM00202">
    <property type="entry name" value="SR"/>
    <property type="match status" value="1"/>
</dbReference>
<dbReference type="PANTHER" id="PTHR48071:SF16">
    <property type="entry name" value="MACROPHAGE SCAVENGER RECEPTOR TYPES I AND II"/>
    <property type="match status" value="1"/>
</dbReference>
<feature type="domain" description="SRCR" evidence="5">
    <location>
        <begin position="315"/>
        <end position="390"/>
    </location>
</feature>
<keyword evidence="4" id="KW-1133">Transmembrane helix</keyword>
<dbReference type="GO" id="GO:0004252">
    <property type="term" value="F:serine-type endopeptidase activity"/>
    <property type="evidence" value="ECO:0007669"/>
    <property type="project" value="TreeGrafter"/>
</dbReference>
<feature type="region of interest" description="Disordered" evidence="3">
    <location>
        <begin position="267"/>
        <end position="302"/>
    </location>
</feature>
<reference evidence="6" key="1">
    <citation type="submission" date="2025-08" db="UniProtKB">
        <authorList>
            <consortium name="Ensembl"/>
        </authorList>
    </citation>
    <scope>IDENTIFICATION</scope>
</reference>
<evidence type="ECO:0000256" key="3">
    <source>
        <dbReference type="SAM" id="MobiDB-lite"/>
    </source>
</evidence>
<dbReference type="AlphaFoldDB" id="A0A2K6C0F3"/>
<comment type="caution">
    <text evidence="2">Lacks conserved residue(s) required for the propagation of feature annotation.</text>
</comment>
<feature type="transmembrane region" description="Helical" evidence="4">
    <location>
        <begin position="51"/>
        <end position="76"/>
    </location>
</feature>
<protein>
    <submittedName>
        <fullName evidence="6">Macrophage scavenger receptor 1</fullName>
    </submittedName>
</protein>
<dbReference type="InterPro" id="IPR001190">
    <property type="entry name" value="SRCR"/>
</dbReference>
<evidence type="ECO:0000256" key="2">
    <source>
        <dbReference type="PROSITE-ProRule" id="PRU00196"/>
    </source>
</evidence>
<dbReference type="Gene3D" id="1.20.5.320">
    <property type="entry name" value="6-Phosphogluconate Dehydrogenase, domain 3"/>
    <property type="match status" value="1"/>
</dbReference>
<dbReference type="OMA" id="DDHWEIR"/>
<dbReference type="PRINTS" id="PR01408">
    <property type="entry name" value="MACSCAVRCPTR"/>
</dbReference>
<reference evidence="6" key="2">
    <citation type="submission" date="2025-09" db="UniProtKB">
        <authorList>
            <consortium name="Ensembl"/>
        </authorList>
    </citation>
    <scope>IDENTIFICATION</scope>
</reference>
<dbReference type="GO" id="GO:0031638">
    <property type="term" value="P:zymogen activation"/>
    <property type="evidence" value="ECO:0007669"/>
    <property type="project" value="TreeGrafter"/>
</dbReference>
<dbReference type="Proteomes" id="UP000233120">
    <property type="component" value="Unassembled WGS sequence"/>
</dbReference>
<proteinExistence type="predicted"/>
<evidence type="ECO:0000313" key="6">
    <source>
        <dbReference type="Ensembl" id="ENSMNEP00000017118.1"/>
    </source>
</evidence>
<gene>
    <name evidence="6" type="primary">MSR1</name>
</gene>
<organism evidence="6 7">
    <name type="scientific">Macaca nemestrina</name>
    <name type="common">Pig-tailed macaque</name>
    <dbReference type="NCBI Taxonomy" id="9545"/>
    <lineage>
        <taxon>Eukaryota</taxon>
        <taxon>Metazoa</taxon>
        <taxon>Chordata</taxon>
        <taxon>Craniata</taxon>
        <taxon>Vertebrata</taxon>
        <taxon>Euteleostomi</taxon>
        <taxon>Mammalia</taxon>
        <taxon>Eutheria</taxon>
        <taxon>Euarchontoglires</taxon>
        <taxon>Primates</taxon>
        <taxon>Haplorrhini</taxon>
        <taxon>Catarrhini</taxon>
        <taxon>Cercopithecidae</taxon>
        <taxon>Cercopithecinae</taxon>
        <taxon>Macaca</taxon>
    </lineage>
</organism>
<dbReference type="InterPro" id="IPR003543">
    <property type="entry name" value="SR-AI/II"/>
</dbReference>
<dbReference type="Bgee" id="ENSMNEG00000032548">
    <property type="expression patterns" value="Expressed in spleen and 12 other cell types or tissues"/>
</dbReference>
<dbReference type="Gene3D" id="3.10.250.10">
    <property type="entry name" value="SRCR-like domain"/>
    <property type="match status" value="1"/>
</dbReference>
<dbReference type="PROSITE" id="PS50287">
    <property type="entry name" value="SRCR_2"/>
    <property type="match status" value="1"/>
</dbReference>
<dbReference type="InterPro" id="IPR036772">
    <property type="entry name" value="SRCR-like_dom_sf"/>
</dbReference>
<accession>A0A2K6C0F3</accession>
<dbReference type="Ensembl" id="ENSMNET00000041343.1">
    <property type="protein sequence ID" value="ENSMNEP00000017118.1"/>
    <property type="gene ID" value="ENSMNEG00000032548.1"/>
</dbReference>
<name>A0A2K6C0F3_MACNE</name>
<dbReference type="GeneTree" id="ENSGT00950000183074"/>
<sequence length="391" mass="43577">MEQWDRFRDQQEDVDSCSESVKFDARSMTALLPPNPKNSPPLQEKLKSFKAALIALYLLVFAVLIPLIGIVAAQLLKWETKNCSIGSTNADDITQSLTGKGNDSEAETRFQEVFMEHMSNMEKRIQHISDMEANLIDAEHFQNFSMTTDQRFNDILLQLSTLFSSVQGHGNTIDEISKSLISLNTTLLDLQLNIEKLNGKIQEKTFKQQEEISKLEERVYNVSAEIMAMKEEQVHLEQEIKGEVKVLNNITNDLRLKDWEHSQTLRNITLIQGPPGPPGEKGDRGPTGESGPRGFPGPVGMSSSLKGDRGAIAVSWTVDDSQDKCWERPGNSGPKGQKGEKGSGNTLSTGPIWLNEVYCFGRESSIEECKIRQWGTRTCSHSEDAGVTCTL</sequence>
<evidence type="ECO:0000259" key="5">
    <source>
        <dbReference type="PROSITE" id="PS50287"/>
    </source>
</evidence>
<evidence type="ECO:0000256" key="1">
    <source>
        <dbReference type="ARBA" id="ARBA00023157"/>
    </source>
</evidence>
<dbReference type="GO" id="GO:0005886">
    <property type="term" value="C:plasma membrane"/>
    <property type="evidence" value="ECO:0007669"/>
    <property type="project" value="TreeGrafter"/>
</dbReference>
<keyword evidence="1 2" id="KW-1015">Disulfide bond</keyword>
<dbReference type="Pfam" id="PF03523">
    <property type="entry name" value="Macscav_rec"/>
    <property type="match status" value="1"/>
</dbReference>
<dbReference type="SUPFAM" id="SSF56487">
    <property type="entry name" value="SRCR-like"/>
    <property type="match status" value="1"/>
</dbReference>
<feature type="region of interest" description="Disordered" evidence="3">
    <location>
        <begin position="322"/>
        <end position="347"/>
    </location>
</feature>
<evidence type="ECO:0000313" key="7">
    <source>
        <dbReference type="Proteomes" id="UP000233120"/>
    </source>
</evidence>
<dbReference type="Pfam" id="PF00530">
    <property type="entry name" value="SRCR"/>
    <property type="match status" value="1"/>
</dbReference>
<keyword evidence="7" id="KW-1185">Reference proteome</keyword>
<keyword evidence="4" id="KW-0812">Transmembrane</keyword>
<dbReference type="GO" id="GO:0005044">
    <property type="term" value="F:scavenger receptor activity"/>
    <property type="evidence" value="ECO:0007669"/>
    <property type="project" value="InterPro"/>
</dbReference>
<dbReference type="GO" id="GO:0006898">
    <property type="term" value="P:receptor-mediated endocytosis"/>
    <property type="evidence" value="ECO:0007669"/>
    <property type="project" value="InterPro"/>
</dbReference>
<evidence type="ECO:0000256" key="4">
    <source>
        <dbReference type="SAM" id="Phobius"/>
    </source>
</evidence>
<feature type="disulfide bond" evidence="2">
    <location>
        <begin position="359"/>
        <end position="369"/>
    </location>
</feature>
<dbReference type="PANTHER" id="PTHR48071">
    <property type="entry name" value="SRCR DOMAIN-CONTAINING PROTEIN"/>
    <property type="match status" value="1"/>
</dbReference>